<dbReference type="InterPro" id="IPR036393">
    <property type="entry name" value="AceGlu_kinase-like_sf"/>
</dbReference>
<dbReference type="Pfam" id="PF00696">
    <property type="entry name" value="AA_kinase"/>
    <property type="match status" value="1"/>
</dbReference>
<dbReference type="InterPro" id="IPR001048">
    <property type="entry name" value="Asp/Glu/Uridylate_kinase"/>
</dbReference>
<dbReference type="Proteomes" id="UP001500928">
    <property type="component" value="Unassembled WGS sequence"/>
</dbReference>
<gene>
    <name evidence="2" type="ORF">GCM10023200_20910</name>
</gene>
<sequence>MSVPPGGAAGLAELADLLSSRSLDDAGLAAVSDSAPDTPVLPEVSVLKIGGQSVMDRGRAAVLPLVDEIVGLTGQHRMLIGTGGGTRARHAYALADGLGLPTGVLSQIGSAVAGQNATMLGYLLAKHGIPVVEPNAFATIPLRLAEVGAAVFPGMPPYALWQRVPHEGVIPPYRTDAGCYLVAETYACRQMIFVKDEDGLYTANPKTDPSATFIGEITVDELLARELPDLVLERGMLELLRDARHVRSVQVINGLVPGNLTRALAGEHVGTIISSDDQHGGSR</sequence>
<proteinExistence type="predicted"/>
<evidence type="ECO:0000313" key="3">
    <source>
        <dbReference type="Proteomes" id="UP001500928"/>
    </source>
</evidence>
<dbReference type="SUPFAM" id="SSF53633">
    <property type="entry name" value="Carbamate kinase-like"/>
    <property type="match status" value="1"/>
</dbReference>
<name>A0ABP9AV07_9PSEU</name>
<dbReference type="PIRSF" id="PIRSF039097">
    <property type="entry name" value="MoSto_subunit"/>
    <property type="match status" value="1"/>
</dbReference>
<dbReference type="Gene3D" id="3.40.1160.10">
    <property type="entry name" value="Acetylglutamate kinase-like"/>
    <property type="match status" value="1"/>
</dbReference>
<keyword evidence="3" id="KW-1185">Reference proteome</keyword>
<reference evidence="3" key="1">
    <citation type="journal article" date="2019" name="Int. J. Syst. Evol. Microbiol.">
        <title>The Global Catalogue of Microorganisms (GCM) 10K type strain sequencing project: providing services to taxonomists for standard genome sequencing and annotation.</title>
        <authorList>
            <consortium name="The Broad Institute Genomics Platform"/>
            <consortium name="The Broad Institute Genome Sequencing Center for Infectious Disease"/>
            <person name="Wu L."/>
            <person name="Ma J."/>
        </authorList>
    </citation>
    <scope>NUCLEOTIDE SEQUENCE [LARGE SCALE GENOMIC DNA]</scope>
    <source>
        <strain evidence="3">JCM 17979</strain>
    </source>
</reference>
<organism evidence="2 3">
    <name type="scientific">Actinomycetospora chlora</name>
    <dbReference type="NCBI Taxonomy" id="663608"/>
    <lineage>
        <taxon>Bacteria</taxon>
        <taxon>Bacillati</taxon>
        <taxon>Actinomycetota</taxon>
        <taxon>Actinomycetes</taxon>
        <taxon>Pseudonocardiales</taxon>
        <taxon>Pseudonocardiaceae</taxon>
        <taxon>Actinomycetospora</taxon>
    </lineage>
</organism>
<comment type="caution">
    <text evidence="2">The sequence shown here is derived from an EMBL/GenBank/DDBJ whole genome shotgun (WGS) entry which is preliminary data.</text>
</comment>
<dbReference type="EMBL" id="BAABHO010000013">
    <property type="protein sequence ID" value="GAA4786636.1"/>
    <property type="molecule type" value="Genomic_DNA"/>
</dbReference>
<dbReference type="InterPro" id="IPR030669">
    <property type="entry name" value="MoSto_subunit_alpha/beta"/>
</dbReference>
<dbReference type="RefSeq" id="WP_345413865.1">
    <property type="nucleotide sequence ID" value="NZ_BAABHO010000013.1"/>
</dbReference>
<accession>A0ABP9AV07</accession>
<evidence type="ECO:0000313" key="2">
    <source>
        <dbReference type="EMBL" id="GAA4786636.1"/>
    </source>
</evidence>
<feature type="domain" description="Aspartate/glutamate/uridylate kinase" evidence="1">
    <location>
        <begin position="45"/>
        <end position="244"/>
    </location>
</feature>
<evidence type="ECO:0000259" key="1">
    <source>
        <dbReference type="Pfam" id="PF00696"/>
    </source>
</evidence>
<protein>
    <recommendedName>
        <fullName evidence="1">Aspartate/glutamate/uridylate kinase domain-containing protein</fullName>
    </recommendedName>
</protein>